<accession>A0ABN3HUT9</accession>
<dbReference type="EMBL" id="BAAATJ010000003">
    <property type="protein sequence ID" value="GAA2387830.1"/>
    <property type="molecule type" value="Genomic_DNA"/>
</dbReference>
<dbReference type="SUPFAM" id="SSF48498">
    <property type="entry name" value="Tetracyclin repressor-like, C-terminal domain"/>
    <property type="match status" value="1"/>
</dbReference>
<evidence type="ECO:0000256" key="1">
    <source>
        <dbReference type="ARBA" id="ARBA00023015"/>
    </source>
</evidence>
<protein>
    <submittedName>
        <fullName evidence="6">TetR/AcrR family transcriptional regulator</fullName>
    </submittedName>
</protein>
<evidence type="ECO:0000259" key="5">
    <source>
        <dbReference type="PROSITE" id="PS50977"/>
    </source>
</evidence>
<dbReference type="InterPro" id="IPR050109">
    <property type="entry name" value="HTH-type_TetR-like_transc_reg"/>
</dbReference>
<evidence type="ECO:0000256" key="4">
    <source>
        <dbReference type="PROSITE-ProRule" id="PRU00335"/>
    </source>
</evidence>
<dbReference type="InterPro" id="IPR036271">
    <property type="entry name" value="Tet_transcr_reg_TetR-rel_C_sf"/>
</dbReference>
<dbReference type="RefSeq" id="WP_344629485.1">
    <property type="nucleotide sequence ID" value="NZ_BAAATJ010000003.1"/>
</dbReference>
<dbReference type="PRINTS" id="PR00455">
    <property type="entry name" value="HTHTETR"/>
</dbReference>
<dbReference type="InterPro" id="IPR001647">
    <property type="entry name" value="HTH_TetR"/>
</dbReference>
<evidence type="ECO:0000313" key="6">
    <source>
        <dbReference type="EMBL" id="GAA2387830.1"/>
    </source>
</evidence>
<keyword evidence="1" id="KW-0805">Transcription regulation</keyword>
<dbReference type="InterPro" id="IPR009057">
    <property type="entry name" value="Homeodomain-like_sf"/>
</dbReference>
<dbReference type="PANTHER" id="PTHR30055:SF234">
    <property type="entry name" value="HTH-TYPE TRANSCRIPTIONAL REGULATOR BETI"/>
    <property type="match status" value="1"/>
</dbReference>
<dbReference type="Gene3D" id="1.10.10.60">
    <property type="entry name" value="Homeodomain-like"/>
    <property type="match status" value="1"/>
</dbReference>
<organism evidence="6 7">
    <name type="scientific">Streptomyces glaucosporus</name>
    <dbReference type="NCBI Taxonomy" id="284044"/>
    <lineage>
        <taxon>Bacteria</taxon>
        <taxon>Bacillati</taxon>
        <taxon>Actinomycetota</taxon>
        <taxon>Actinomycetes</taxon>
        <taxon>Kitasatosporales</taxon>
        <taxon>Streptomycetaceae</taxon>
        <taxon>Streptomyces</taxon>
    </lineage>
</organism>
<dbReference type="Gene3D" id="1.10.357.10">
    <property type="entry name" value="Tetracycline Repressor, domain 2"/>
    <property type="match status" value="1"/>
</dbReference>
<proteinExistence type="predicted"/>
<feature type="DNA-binding region" description="H-T-H motif" evidence="4">
    <location>
        <begin position="37"/>
        <end position="56"/>
    </location>
</feature>
<sequence>MPQASTTSRKVRAAQTRAALLDAARRLFNDRGYLNTKITDITAAAGRSTGSFYEHFAGKDELLQALLAEMEDAIDERMTGLEHPRDHDLTDRDQLRDHVGAAWTVMRQNRPVALALFQAMVADDPGTGRAWRDLRERTGTIREHLEYLVERGHQLPGDPEFIAVAIGAMLVTLNYAVLTPPGGEDDQHVIDTLTDLLLHGLAGPAPRSADEP</sequence>
<keyword evidence="3" id="KW-0804">Transcription</keyword>
<evidence type="ECO:0000256" key="3">
    <source>
        <dbReference type="ARBA" id="ARBA00023163"/>
    </source>
</evidence>
<dbReference type="Proteomes" id="UP001500058">
    <property type="component" value="Unassembled WGS sequence"/>
</dbReference>
<dbReference type="Pfam" id="PF00440">
    <property type="entry name" value="TetR_N"/>
    <property type="match status" value="1"/>
</dbReference>
<keyword evidence="7" id="KW-1185">Reference proteome</keyword>
<keyword evidence="2 4" id="KW-0238">DNA-binding</keyword>
<reference evidence="6 7" key="1">
    <citation type="journal article" date="2019" name="Int. J. Syst. Evol. Microbiol.">
        <title>The Global Catalogue of Microorganisms (GCM) 10K type strain sequencing project: providing services to taxonomists for standard genome sequencing and annotation.</title>
        <authorList>
            <consortium name="The Broad Institute Genomics Platform"/>
            <consortium name="The Broad Institute Genome Sequencing Center for Infectious Disease"/>
            <person name="Wu L."/>
            <person name="Ma J."/>
        </authorList>
    </citation>
    <scope>NUCLEOTIDE SEQUENCE [LARGE SCALE GENOMIC DNA]</scope>
    <source>
        <strain evidence="6 7">JCM 6921</strain>
    </source>
</reference>
<dbReference type="PROSITE" id="PS50977">
    <property type="entry name" value="HTH_TETR_2"/>
    <property type="match status" value="1"/>
</dbReference>
<name>A0ABN3HUT9_9ACTN</name>
<dbReference type="PANTHER" id="PTHR30055">
    <property type="entry name" value="HTH-TYPE TRANSCRIPTIONAL REGULATOR RUTR"/>
    <property type="match status" value="1"/>
</dbReference>
<gene>
    <name evidence="6" type="ORF">GCM10010420_08660</name>
</gene>
<evidence type="ECO:0000313" key="7">
    <source>
        <dbReference type="Proteomes" id="UP001500058"/>
    </source>
</evidence>
<feature type="domain" description="HTH tetR-type" evidence="5">
    <location>
        <begin position="14"/>
        <end position="74"/>
    </location>
</feature>
<evidence type="ECO:0000256" key="2">
    <source>
        <dbReference type="ARBA" id="ARBA00023125"/>
    </source>
</evidence>
<dbReference type="SUPFAM" id="SSF46689">
    <property type="entry name" value="Homeodomain-like"/>
    <property type="match status" value="1"/>
</dbReference>
<comment type="caution">
    <text evidence="6">The sequence shown here is derived from an EMBL/GenBank/DDBJ whole genome shotgun (WGS) entry which is preliminary data.</text>
</comment>